<evidence type="ECO:0000313" key="1">
    <source>
        <dbReference type="EMBL" id="GBC59965.1"/>
    </source>
</evidence>
<name>A0A401FSN1_9BACT</name>
<reference evidence="2" key="2">
    <citation type="submission" date="2019-01" db="EMBL/GenBank/DDBJ databases">
        <title>Genome sequence of Desulfonema ishimotonii strain Tokyo 01.</title>
        <authorList>
            <person name="Fukui M."/>
        </authorList>
    </citation>
    <scope>NUCLEOTIDE SEQUENCE [LARGE SCALE GENOMIC DNA]</scope>
    <source>
        <strain evidence="2">Tokyo 01</strain>
    </source>
</reference>
<protein>
    <submittedName>
        <fullName evidence="1">Uncharacterized protein</fullName>
    </submittedName>
</protein>
<accession>A0A401FSN1</accession>
<dbReference type="EMBL" id="BEXT01000001">
    <property type="protein sequence ID" value="GBC59965.1"/>
    <property type="molecule type" value="Genomic_DNA"/>
</dbReference>
<keyword evidence="2" id="KW-1185">Reference proteome</keyword>
<proteinExistence type="predicted"/>
<dbReference type="AlphaFoldDB" id="A0A401FSN1"/>
<evidence type="ECO:0000313" key="2">
    <source>
        <dbReference type="Proteomes" id="UP000288096"/>
    </source>
</evidence>
<sequence>MNSQPLWISPIHRIPQTIPIQIRIAPGKPDGIFRRPPPGIRVIIPIPEAYQPGVCVIQPACEAEGHGKGGVAVADNIAERIISDPLHRIAGRIRDRPQRAHLIIRKIIPLPALCHGDRHSARRVFEAHFQGVVAIIFV</sequence>
<gene>
    <name evidence="1" type="ORF">DENIS_0907</name>
</gene>
<reference evidence="2" key="1">
    <citation type="submission" date="2017-11" db="EMBL/GenBank/DDBJ databases">
        <authorList>
            <person name="Watanabe M."/>
            <person name="Kojima H."/>
        </authorList>
    </citation>
    <scope>NUCLEOTIDE SEQUENCE [LARGE SCALE GENOMIC DNA]</scope>
    <source>
        <strain evidence="2">Tokyo 01</strain>
    </source>
</reference>
<dbReference type="Proteomes" id="UP000288096">
    <property type="component" value="Unassembled WGS sequence"/>
</dbReference>
<organism evidence="1 2">
    <name type="scientific">Desulfonema ishimotonii</name>
    <dbReference type="NCBI Taxonomy" id="45657"/>
    <lineage>
        <taxon>Bacteria</taxon>
        <taxon>Pseudomonadati</taxon>
        <taxon>Thermodesulfobacteriota</taxon>
        <taxon>Desulfobacteria</taxon>
        <taxon>Desulfobacterales</taxon>
        <taxon>Desulfococcaceae</taxon>
        <taxon>Desulfonema</taxon>
    </lineage>
</organism>
<comment type="caution">
    <text evidence="1">The sequence shown here is derived from an EMBL/GenBank/DDBJ whole genome shotgun (WGS) entry which is preliminary data.</text>
</comment>